<keyword evidence="6" id="KW-0808">Transferase</keyword>
<dbReference type="FunFam" id="1.10.3210.10:FF:000001">
    <property type="entry name" value="GTP pyrophosphokinase RelA"/>
    <property type="match status" value="1"/>
</dbReference>
<dbReference type="GO" id="GO:0005886">
    <property type="term" value="C:plasma membrane"/>
    <property type="evidence" value="ECO:0007669"/>
    <property type="project" value="TreeGrafter"/>
</dbReference>
<dbReference type="Pfam" id="PF02824">
    <property type="entry name" value="TGS"/>
    <property type="match status" value="1"/>
</dbReference>
<dbReference type="CDD" id="cd00077">
    <property type="entry name" value="HDc"/>
    <property type="match status" value="1"/>
</dbReference>
<dbReference type="InterPro" id="IPR006674">
    <property type="entry name" value="HD_domain"/>
</dbReference>
<evidence type="ECO:0000256" key="1">
    <source>
        <dbReference type="ARBA" id="ARBA00025704"/>
    </source>
</evidence>
<organism evidence="6 7">
    <name type="scientific">Nitrolancea hollandica Lb</name>
    <dbReference type="NCBI Taxonomy" id="1129897"/>
    <lineage>
        <taxon>Bacteria</taxon>
        <taxon>Pseudomonadati</taxon>
        <taxon>Thermomicrobiota</taxon>
        <taxon>Thermomicrobia</taxon>
        <taxon>Sphaerobacterales</taxon>
        <taxon>Sphaerobacterineae</taxon>
        <taxon>Sphaerobacteraceae</taxon>
        <taxon>Nitrolancea</taxon>
    </lineage>
</organism>
<dbReference type="Gene3D" id="3.30.460.10">
    <property type="entry name" value="Beta Polymerase, domain 2"/>
    <property type="match status" value="1"/>
</dbReference>
<dbReference type="SMART" id="SM00954">
    <property type="entry name" value="RelA_SpoT"/>
    <property type="match status" value="1"/>
</dbReference>
<dbReference type="CDD" id="cd05399">
    <property type="entry name" value="NT_Rel-Spo_like"/>
    <property type="match status" value="1"/>
</dbReference>
<gene>
    <name evidence="6" type="primary">relA</name>
    <name evidence="6" type="ORF">NITHO_1660012</name>
</gene>
<feature type="domain" description="HD" evidence="4">
    <location>
        <begin position="39"/>
        <end position="145"/>
    </location>
</feature>
<dbReference type="GO" id="GO:0016301">
    <property type="term" value="F:kinase activity"/>
    <property type="evidence" value="ECO:0007669"/>
    <property type="project" value="UniProtKB-KW"/>
</dbReference>
<dbReference type="Proteomes" id="UP000004221">
    <property type="component" value="Unassembled WGS sequence"/>
</dbReference>
<dbReference type="InterPro" id="IPR002912">
    <property type="entry name" value="ACT_dom"/>
</dbReference>
<dbReference type="Pfam" id="PF19296">
    <property type="entry name" value="RelA_AH_RIS"/>
    <property type="match status" value="1"/>
</dbReference>
<dbReference type="Pfam" id="PF04607">
    <property type="entry name" value="RelA_SpoT"/>
    <property type="match status" value="1"/>
</dbReference>
<dbReference type="CDD" id="cd01668">
    <property type="entry name" value="TGS_RSH"/>
    <property type="match status" value="1"/>
</dbReference>
<evidence type="ECO:0000256" key="2">
    <source>
        <dbReference type="RuleBase" id="RU003847"/>
    </source>
</evidence>
<keyword evidence="7" id="KW-1185">Reference proteome</keyword>
<dbReference type="InterPro" id="IPR045600">
    <property type="entry name" value="RelA/SpoT_AH_RIS"/>
</dbReference>
<dbReference type="AlphaFoldDB" id="I4EE07"/>
<dbReference type="SUPFAM" id="SSF81301">
    <property type="entry name" value="Nucleotidyltransferase"/>
    <property type="match status" value="1"/>
</dbReference>
<feature type="domain" description="ACT" evidence="3">
    <location>
        <begin position="635"/>
        <end position="709"/>
    </location>
</feature>
<dbReference type="InterPro" id="IPR045865">
    <property type="entry name" value="ACT-like_dom_sf"/>
</dbReference>
<protein>
    <submittedName>
        <fullName evidence="6">GTP pyrophosphokinase</fullName>
        <ecNumber evidence="6">2.7.6.5</ecNumber>
    </submittedName>
</protein>
<dbReference type="InterPro" id="IPR004811">
    <property type="entry name" value="RelA/Spo_fam"/>
</dbReference>
<evidence type="ECO:0000259" key="3">
    <source>
        <dbReference type="PROSITE" id="PS51671"/>
    </source>
</evidence>
<evidence type="ECO:0000259" key="5">
    <source>
        <dbReference type="PROSITE" id="PS51880"/>
    </source>
</evidence>
<dbReference type="PROSITE" id="PS51880">
    <property type="entry name" value="TGS"/>
    <property type="match status" value="1"/>
</dbReference>
<dbReference type="NCBIfam" id="TIGR00691">
    <property type="entry name" value="spoT_relA"/>
    <property type="match status" value="1"/>
</dbReference>
<dbReference type="InterPro" id="IPR007685">
    <property type="entry name" value="RelA_SpoT"/>
</dbReference>
<comment type="function">
    <text evidence="2">In eubacteria ppGpp (guanosine 3'-diphosphate 5'-diphosphate) is a mediator of the stringent response that coordinates a variety of cellular activities in response to changes in nutritional abundance.</text>
</comment>
<dbReference type="PANTHER" id="PTHR21262:SF31">
    <property type="entry name" value="GTP PYROPHOSPHOKINASE"/>
    <property type="match status" value="1"/>
</dbReference>
<dbReference type="GO" id="GO:0015949">
    <property type="term" value="P:nucleobase-containing small molecule interconversion"/>
    <property type="evidence" value="ECO:0007669"/>
    <property type="project" value="UniProtKB-ARBA"/>
</dbReference>
<feature type="domain" description="TGS" evidence="5">
    <location>
        <begin position="386"/>
        <end position="447"/>
    </location>
</feature>
<dbReference type="Pfam" id="PF13328">
    <property type="entry name" value="HD_4"/>
    <property type="match status" value="1"/>
</dbReference>
<dbReference type="PROSITE" id="PS51831">
    <property type="entry name" value="HD"/>
    <property type="match status" value="1"/>
</dbReference>
<dbReference type="Gene3D" id="3.30.70.260">
    <property type="match status" value="1"/>
</dbReference>
<dbReference type="CDD" id="cd04876">
    <property type="entry name" value="ACT_RelA-SpoT"/>
    <property type="match status" value="1"/>
</dbReference>
<sequence length="721" mass="82166">MLAVIRRRMPGMDISVVKQAHDFARDAHEGKFRRSGEPYISHPVEVAIILAEMQLDQETLAAALLHDVVEDTDTTMEDLRTLFGDRIVRLVDGVTKLGRIRWAAETDHAVREKERQAESLRKMFLAMVDDVRVVLIKLADRLHNMRTLEHMPRAKQLRSAKETMEIYAPLANRLGIWQIKSELEDLALRYVDPQTYFTIERALERRGTDRDQYLESVIAELSRTLEDAGIGAEISGREKHITSIARKMERKERSFDEIYDVLGIRVIVDEKKDCYGALGVIHSIWHPIPGEFDDYVATPKESMYQSIHTVVLGPNGHPLEIQIRTHEMHYIAEYGIAAHWRYKEGSRPDANVEAKIAWLRQVMDWRDEVVDAQEFVESLKSDVFQEMIYVFTPRGDIIELPAGATPVDFAYRIHTEVGHQCVGAKVNNHLVPLNYKLQNGQVVQIMTSKTKVGPSRDWLMSSSGYITTASAREKVRQWFRRQEREENISQGRDILEKELRRIGVEVKLDEILKHFPQYQKTDDFLAAVGYGAVSPQQISSRLVETTERQVLTTPPKSSASAIPPSLRVLGVGDLYTRLASCCKPVYGDAIVGYVTRGRGITVHRADCYNAMHVDETERLIQVSWGDEQRQYYPVQARLEAWDRVGLLRDITTCVADEKVNMLSVLTNVHDDRTVTVLMTLEVDGIKQLSRILQKLEGIRDVYDVRREATPAADADSSHSSG</sequence>
<dbReference type="InterPro" id="IPR012676">
    <property type="entry name" value="TGS-like"/>
</dbReference>
<dbReference type="InterPro" id="IPR033655">
    <property type="entry name" value="TGS_RelA/SpoT"/>
</dbReference>
<comment type="pathway">
    <text evidence="1">Purine metabolism.</text>
</comment>
<dbReference type="GO" id="GO:0008728">
    <property type="term" value="F:GTP diphosphokinase activity"/>
    <property type="evidence" value="ECO:0007669"/>
    <property type="project" value="UniProtKB-EC"/>
</dbReference>
<comment type="caution">
    <text evidence="6">The sequence shown here is derived from an EMBL/GenBank/DDBJ whole genome shotgun (WGS) entry which is preliminary data.</text>
</comment>
<dbReference type="PANTHER" id="PTHR21262">
    <property type="entry name" value="GUANOSINE-3',5'-BIS DIPHOSPHATE 3'-PYROPHOSPHOHYDROLASE"/>
    <property type="match status" value="1"/>
</dbReference>
<keyword evidence="6" id="KW-0418">Kinase</keyword>
<name>I4EE07_9BACT</name>
<dbReference type="GO" id="GO:0015969">
    <property type="term" value="P:guanosine tetraphosphate metabolic process"/>
    <property type="evidence" value="ECO:0007669"/>
    <property type="project" value="InterPro"/>
</dbReference>
<evidence type="ECO:0000313" key="6">
    <source>
        <dbReference type="EMBL" id="CCF82919.1"/>
    </source>
</evidence>
<dbReference type="InterPro" id="IPR003607">
    <property type="entry name" value="HD/PDEase_dom"/>
</dbReference>
<dbReference type="SMART" id="SM00471">
    <property type="entry name" value="HDc"/>
    <property type="match status" value="1"/>
</dbReference>
<dbReference type="Pfam" id="PF13291">
    <property type="entry name" value="ACT_4"/>
    <property type="match status" value="1"/>
</dbReference>
<comment type="similarity">
    <text evidence="2">Belongs to the relA/spoT family.</text>
</comment>
<dbReference type="Gene3D" id="3.10.20.30">
    <property type="match status" value="1"/>
</dbReference>
<accession>I4EE07</accession>
<evidence type="ECO:0000313" key="7">
    <source>
        <dbReference type="Proteomes" id="UP000004221"/>
    </source>
</evidence>
<dbReference type="EC" id="2.7.6.5" evidence="6"/>
<dbReference type="SUPFAM" id="SSF109604">
    <property type="entry name" value="HD-domain/PDEase-like"/>
    <property type="match status" value="1"/>
</dbReference>
<dbReference type="SUPFAM" id="SSF55021">
    <property type="entry name" value="ACT-like"/>
    <property type="match status" value="1"/>
</dbReference>
<evidence type="ECO:0000259" key="4">
    <source>
        <dbReference type="PROSITE" id="PS51831"/>
    </source>
</evidence>
<dbReference type="PROSITE" id="PS51671">
    <property type="entry name" value="ACT"/>
    <property type="match status" value="1"/>
</dbReference>
<dbReference type="EMBL" id="CAGS01000075">
    <property type="protein sequence ID" value="CCF82919.1"/>
    <property type="molecule type" value="Genomic_DNA"/>
</dbReference>
<proteinExistence type="inferred from homology"/>
<dbReference type="FunFam" id="3.30.460.10:FF:000001">
    <property type="entry name" value="GTP pyrophosphokinase RelA"/>
    <property type="match status" value="1"/>
</dbReference>
<dbReference type="InterPro" id="IPR012675">
    <property type="entry name" value="Beta-grasp_dom_sf"/>
</dbReference>
<dbReference type="Gene3D" id="1.10.3210.10">
    <property type="entry name" value="Hypothetical protein af1432"/>
    <property type="match status" value="1"/>
</dbReference>
<dbReference type="SUPFAM" id="SSF81271">
    <property type="entry name" value="TGS-like"/>
    <property type="match status" value="1"/>
</dbReference>
<reference evidence="6 7" key="1">
    <citation type="journal article" date="2012" name="ISME J.">
        <title>Nitrification expanded: discovery, physiology and genomics of a nitrite-oxidizing bacterium from the phylum Chloroflexi.</title>
        <authorList>
            <person name="Sorokin D.Y."/>
            <person name="Lucker S."/>
            <person name="Vejmelkova D."/>
            <person name="Kostrikina N.A."/>
            <person name="Kleerebezem R."/>
            <person name="Rijpstra W.I."/>
            <person name="Damste J.S."/>
            <person name="Le Paslier D."/>
            <person name="Muyzer G."/>
            <person name="Wagner M."/>
            <person name="van Loosdrecht M.C."/>
            <person name="Daims H."/>
        </authorList>
    </citation>
    <scope>NUCLEOTIDE SEQUENCE [LARGE SCALE GENOMIC DNA]</scope>
    <source>
        <strain evidence="7">none</strain>
    </source>
</reference>
<dbReference type="FunFam" id="3.10.20.30:FF:000002">
    <property type="entry name" value="GTP pyrophosphokinase (RelA/SpoT)"/>
    <property type="match status" value="1"/>
</dbReference>
<dbReference type="InterPro" id="IPR004095">
    <property type="entry name" value="TGS"/>
</dbReference>
<dbReference type="InterPro" id="IPR043519">
    <property type="entry name" value="NT_sf"/>
</dbReference>